<keyword evidence="2" id="KW-1185">Reference proteome</keyword>
<evidence type="ECO:0000313" key="1">
    <source>
        <dbReference type="EMBL" id="GID73373.1"/>
    </source>
</evidence>
<comment type="caution">
    <text evidence="1">The sequence shown here is derived from an EMBL/GenBank/DDBJ whole genome shotgun (WGS) entry which is preliminary data.</text>
</comment>
<dbReference type="Proteomes" id="UP000609879">
    <property type="component" value="Unassembled WGS sequence"/>
</dbReference>
<proteinExistence type="predicted"/>
<sequence>MTDPGIVVDASALVAYAHNDMRSFAIDELLRELREDTGGPVHIPFFAVEEAQQILADDTDALTRLESFVTAHGMRLADADMRSAVDAIVAASPLSRGLAQAMLISIADNLSLATYAAGTLEQAGAGMTRVLDLGEVFGAD</sequence>
<evidence type="ECO:0008006" key="3">
    <source>
        <dbReference type="Google" id="ProtNLM"/>
    </source>
</evidence>
<name>A0ABQ3Y044_9ACTN</name>
<protein>
    <recommendedName>
        <fullName evidence="3">PIN domain-containing protein</fullName>
    </recommendedName>
</protein>
<dbReference type="Gene3D" id="3.40.50.1010">
    <property type="entry name" value="5'-nuclease"/>
    <property type="match status" value="1"/>
</dbReference>
<reference evidence="1 2" key="1">
    <citation type="submission" date="2021-01" db="EMBL/GenBank/DDBJ databases">
        <title>Whole genome shotgun sequence of Actinoplanes deccanensis NBRC 13994.</title>
        <authorList>
            <person name="Komaki H."/>
            <person name="Tamura T."/>
        </authorList>
    </citation>
    <scope>NUCLEOTIDE SEQUENCE [LARGE SCALE GENOMIC DNA]</scope>
    <source>
        <strain evidence="1 2">NBRC 13994</strain>
    </source>
</reference>
<dbReference type="EMBL" id="BOMI01000033">
    <property type="protein sequence ID" value="GID73373.1"/>
    <property type="molecule type" value="Genomic_DNA"/>
</dbReference>
<evidence type="ECO:0000313" key="2">
    <source>
        <dbReference type="Proteomes" id="UP000609879"/>
    </source>
</evidence>
<accession>A0ABQ3Y044</accession>
<gene>
    <name evidence="1" type="ORF">Ade02nite_20140</name>
</gene>
<dbReference type="RefSeq" id="WP_203761295.1">
    <property type="nucleotide sequence ID" value="NZ_BAAABO010000029.1"/>
</dbReference>
<organism evidence="1 2">
    <name type="scientific">Paractinoplanes deccanensis</name>
    <dbReference type="NCBI Taxonomy" id="113561"/>
    <lineage>
        <taxon>Bacteria</taxon>
        <taxon>Bacillati</taxon>
        <taxon>Actinomycetota</taxon>
        <taxon>Actinomycetes</taxon>
        <taxon>Micromonosporales</taxon>
        <taxon>Micromonosporaceae</taxon>
        <taxon>Paractinoplanes</taxon>
    </lineage>
</organism>